<reference evidence="10" key="1">
    <citation type="submission" date="2018-06" db="EMBL/GenBank/DDBJ databases">
        <authorList>
            <person name="Zhirakovskaya E."/>
        </authorList>
    </citation>
    <scope>NUCLEOTIDE SEQUENCE</scope>
</reference>
<dbReference type="PANTHER" id="PTHR43532:SF1">
    <property type="entry name" value="GLUCOSE-1-PHOSPHATE THYMIDYLYLTRANSFERASE 1"/>
    <property type="match status" value="1"/>
</dbReference>
<name>A0A3B0ZKZ4_9ZZZZ</name>
<evidence type="ECO:0000259" key="9">
    <source>
        <dbReference type="Pfam" id="PF00483"/>
    </source>
</evidence>
<dbReference type="Pfam" id="PF00483">
    <property type="entry name" value="NTP_transferase"/>
    <property type="match status" value="1"/>
</dbReference>
<evidence type="ECO:0000313" key="10">
    <source>
        <dbReference type="EMBL" id="VAW88042.1"/>
    </source>
</evidence>
<dbReference type="InterPro" id="IPR005835">
    <property type="entry name" value="NTP_transferase_dom"/>
</dbReference>
<dbReference type="Gene3D" id="3.90.550.10">
    <property type="entry name" value="Spore Coat Polysaccharide Biosynthesis Protein SpsA, Chain A"/>
    <property type="match status" value="1"/>
</dbReference>
<dbReference type="InterPro" id="IPR005907">
    <property type="entry name" value="G1P_thy_trans_s"/>
</dbReference>
<gene>
    <name evidence="10" type="ORF">MNBD_GAMMA16-1957</name>
</gene>
<evidence type="ECO:0000256" key="5">
    <source>
        <dbReference type="ARBA" id="ARBA00022695"/>
    </source>
</evidence>
<dbReference type="SUPFAM" id="SSF53448">
    <property type="entry name" value="Nucleotide-diphospho-sugar transferases"/>
    <property type="match status" value="1"/>
</dbReference>
<evidence type="ECO:0000256" key="7">
    <source>
        <dbReference type="ARBA" id="ARBA00022842"/>
    </source>
</evidence>
<evidence type="ECO:0000256" key="6">
    <source>
        <dbReference type="ARBA" id="ARBA00022723"/>
    </source>
</evidence>
<keyword evidence="5 10" id="KW-0548">Nucleotidyltransferase</keyword>
<comment type="catalytic activity">
    <reaction evidence="8">
        <text>dTTP + alpha-D-glucose 1-phosphate + H(+) = dTDP-alpha-D-glucose + diphosphate</text>
        <dbReference type="Rhea" id="RHEA:15225"/>
        <dbReference type="ChEBI" id="CHEBI:15378"/>
        <dbReference type="ChEBI" id="CHEBI:33019"/>
        <dbReference type="ChEBI" id="CHEBI:37568"/>
        <dbReference type="ChEBI" id="CHEBI:57477"/>
        <dbReference type="ChEBI" id="CHEBI:58601"/>
        <dbReference type="EC" id="2.7.7.24"/>
    </reaction>
</comment>
<dbReference type="EC" id="2.7.7.24" evidence="3"/>
<organism evidence="10">
    <name type="scientific">hydrothermal vent metagenome</name>
    <dbReference type="NCBI Taxonomy" id="652676"/>
    <lineage>
        <taxon>unclassified sequences</taxon>
        <taxon>metagenomes</taxon>
        <taxon>ecological metagenomes</taxon>
    </lineage>
</organism>
<dbReference type="AlphaFoldDB" id="A0A3B0ZKZ4"/>
<evidence type="ECO:0000256" key="8">
    <source>
        <dbReference type="ARBA" id="ARBA00049336"/>
    </source>
</evidence>
<evidence type="ECO:0000256" key="3">
    <source>
        <dbReference type="ARBA" id="ARBA00012461"/>
    </source>
</evidence>
<comment type="similarity">
    <text evidence="2">Belongs to the glucose-1-phosphate thymidylyltransferase family.</text>
</comment>
<evidence type="ECO:0000256" key="4">
    <source>
        <dbReference type="ARBA" id="ARBA00022679"/>
    </source>
</evidence>
<dbReference type="EMBL" id="UOFO01000138">
    <property type="protein sequence ID" value="VAW88042.1"/>
    <property type="molecule type" value="Genomic_DNA"/>
</dbReference>
<keyword evidence="4 10" id="KW-0808">Transferase</keyword>
<dbReference type="GO" id="GO:0046872">
    <property type="term" value="F:metal ion binding"/>
    <property type="evidence" value="ECO:0007669"/>
    <property type="project" value="UniProtKB-KW"/>
</dbReference>
<comment type="cofactor">
    <cofactor evidence="1">
        <name>Mg(2+)</name>
        <dbReference type="ChEBI" id="CHEBI:18420"/>
    </cofactor>
</comment>
<protein>
    <recommendedName>
        <fullName evidence="3">glucose-1-phosphate thymidylyltransferase</fullName>
        <ecNumber evidence="3">2.7.7.24</ecNumber>
    </recommendedName>
</protein>
<proteinExistence type="inferred from homology"/>
<keyword evidence="7" id="KW-0460">Magnesium</keyword>
<dbReference type="PANTHER" id="PTHR43532">
    <property type="entry name" value="GLUCOSE-1-PHOSPHATE THYMIDYLYLTRANSFERASE"/>
    <property type="match status" value="1"/>
</dbReference>
<feature type="domain" description="Nucleotidyl transferase" evidence="9">
    <location>
        <begin position="8"/>
        <end position="256"/>
    </location>
</feature>
<accession>A0A3B0ZKZ4</accession>
<keyword evidence="6" id="KW-0479">Metal-binding</keyword>
<evidence type="ECO:0000256" key="2">
    <source>
        <dbReference type="ARBA" id="ARBA00010480"/>
    </source>
</evidence>
<evidence type="ECO:0000256" key="1">
    <source>
        <dbReference type="ARBA" id="ARBA00001946"/>
    </source>
</evidence>
<dbReference type="GO" id="GO:0008879">
    <property type="term" value="F:glucose-1-phosphate thymidylyltransferase activity"/>
    <property type="evidence" value="ECO:0007669"/>
    <property type="project" value="UniProtKB-EC"/>
</dbReference>
<sequence length="267" mass="29063">MQEANVIGLIPAAGKATRLAPLPCSKEILPIGYDELQSKGKHSPKVAIQYLIDAMLAAGISEQHIVLRQGKWDVPSYLENLTESSAQFAYHVLRDSLSSVHSLDKAYPFIRDKVVALGFPDILLGCVPVYQPILNELKTTKADIVLALFPAEQPDLVDMVELDKENNVLAIEIKPNKTALSQTWGAAVWQNSFTEFIHDCVGNADFGENAVGREPHIGDVIGVAIAHGFSIKAVKVSDVPYLDIGTPSNLVAAVRANRRQADFRNGN</sequence>
<dbReference type="InterPro" id="IPR029044">
    <property type="entry name" value="Nucleotide-diphossugar_trans"/>
</dbReference>